<dbReference type="AlphaFoldDB" id="A0A7M1SR87"/>
<dbReference type="SUPFAM" id="SSF53822">
    <property type="entry name" value="Periplasmic binding protein-like I"/>
    <property type="match status" value="1"/>
</dbReference>
<dbReference type="PANTHER" id="PTHR30146">
    <property type="entry name" value="LACI-RELATED TRANSCRIPTIONAL REPRESSOR"/>
    <property type="match status" value="1"/>
</dbReference>
<reference evidence="5 6" key="1">
    <citation type="submission" date="2020-10" db="EMBL/GenBank/DDBJ databases">
        <title>Haloactinobacterium sp. RN3S43, a bacterium isolated from saline soil.</title>
        <authorList>
            <person name="Sun J.-Q."/>
        </authorList>
    </citation>
    <scope>NUCLEOTIDE SEQUENCE [LARGE SCALE GENOMIC DNA]</scope>
    <source>
        <strain evidence="5 6">RN3S43</strain>
    </source>
</reference>
<dbReference type="CDD" id="cd01392">
    <property type="entry name" value="HTH_LacI"/>
    <property type="match status" value="1"/>
</dbReference>
<dbReference type="PROSITE" id="PS00356">
    <property type="entry name" value="HTH_LACI_1"/>
    <property type="match status" value="1"/>
</dbReference>
<dbReference type="Gene3D" id="3.40.50.2300">
    <property type="match status" value="2"/>
</dbReference>
<dbReference type="KEGG" id="halt:IM660_12490"/>
<dbReference type="Proteomes" id="UP000593758">
    <property type="component" value="Chromosome"/>
</dbReference>
<dbReference type="Pfam" id="PF13565">
    <property type="entry name" value="HTH_32"/>
    <property type="match status" value="1"/>
</dbReference>
<name>A0A7M1SR87_9MICO</name>
<keyword evidence="2" id="KW-0238">DNA-binding</keyword>
<sequence>MSRQSVLTWRGRYEAEGVDGLVDQARTGRPARTEPWDIVAATWEEVVGEGAQERWTSRTLADRLGVSAATVSRAWRAHRIRPLPRGRFELRTSPAMEVGPVEVVGIAVGGGEGVMALRPRDVEELATGDGVADDQSDSVREAVLDLRDQLGAAMDAHVGPGVLDRFATAHGDLLLVATPGVLAPQAHRAADAEEWMAVATVLLGRHANDGGDLPAVDGLGSFVWTVRENSQGTYDPLRESGPACGQSSGANQVTMREVAAHAGVSIKTVSNVLTGAKRVGEQTRSRVEQAIEALGYQVNTAARHLRTGRRGSVVLAVPELRVSYYVELAEELIDAAAERGVSILVQTTRGRRDREVEIAAAARGLADGVIIAAQGMTRADLQDVRAGGPLVLIGEYVDGATVDHITISNEEASRTAMEHLLASGRRQIALLGVGTSHVSDARVRGCRAAADAAGVPIEPELLIPSRIWHRDAAEEAVSELIERGGEFDGLVCFNDDLAVGAVRALHTHGVRIPDDVAVVGFDNTKEAAYSTPSITSIAPDMAHIARRALEQIEARQQGQLGGPVQLTAPYTLAIRESAP</sequence>
<keyword evidence="1" id="KW-0805">Transcription regulation</keyword>
<dbReference type="EMBL" id="CP063169">
    <property type="protein sequence ID" value="QOR69504.1"/>
    <property type="molecule type" value="Genomic_DNA"/>
</dbReference>
<dbReference type="GO" id="GO:0003700">
    <property type="term" value="F:DNA-binding transcription factor activity"/>
    <property type="evidence" value="ECO:0007669"/>
    <property type="project" value="TreeGrafter"/>
</dbReference>
<dbReference type="CDD" id="cd06267">
    <property type="entry name" value="PBP1_LacI_sugar_binding-like"/>
    <property type="match status" value="1"/>
</dbReference>
<feature type="domain" description="HTH lacI-type" evidence="4">
    <location>
        <begin position="253"/>
        <end position="307"/>
    </location>
</feature>
<dbReference type="SUPFAM" id="SSF47413">
    <property type="entry name" value="lambda repressor-like DNA-binding domains"/>
    <property type="match status" value="1"/>
</dbReference>
<dbReference type="Pfam" id="PF13377">
    <property type="entry name" value="Peripla_BP_3"/>
    <property type="match status" value="1"/>
</dbReference>
<accession>A0A7M1SR87</accession>
<dbReference type="InterPro" id="IPR000843">
    <property type="entry name" value="HTH_LacI"/>
</dbReference>
<gene>
    <name evidence="5" type="ORF">IM660_12490</name>
</gene>
<evidence type="ECO:0000313" key="6">
    <source>
        <dbReference type="Proteomes" id="UP000593758"/>
    </source>
</evidence>
<keyword evidence="6" id="KW-1185">Reference proteome</keyword>
<proteinExistence type="predicted"/>
<dbReference type="SMART" id="SM00354">
    <property type="entry name" value="HTH_LACI"/>
    <property type="match status" value="1"/>
</dbReference>
<dbReference type="InterPro" id="IPR046335">
    <property type="entry name" value="LacI/GalR-like_sensor"/>
</dbReference>
<evidence type="ECO:0000313" key="5">
    <source>
        <dbReference type="EMBL" id="QOR69504.1"/>
    </source>
</evidence>
<dbReference type="InterPro" id="IPR010982">
    <property type="entry name" value="Lambda_DNA-bd_dom_sf"/>
</dbReference>
<protein>
    <submittedName>
        <fullName evidence="5">Substrate-binding domain-containing protein</fullName>
    </submittedName>
</protein>
<evidence type="ECO:0000259" key="4">
    <source>
        <dbReference type="PROSITE" id="PS50932"/>
    </source>
</evidence>
<evidence type="ECO:0000256" key="2">
    <source>
        <dbReference type="ARBA" id="ARBA00023125"/>
    </source>
</evidence>
<dbReference type="InterPro" id="IPR028082">
    <property type="entry name" value="Peripla_BP_I"/>
</dbReference>
<dbReference type="PROSITE" id="PS50932">
    <property type="entry name" value="HTH_LACI_2"/>
    <property type="match status" value="1"/>
</dbReference>
<dbReference type="PANTHER" id="PTHR30146:SF109">
    <property type="entry name" value="HTH-TYPE TRANSCRIPTIONAL REGULATOR GALS"/>
    <property type="match status" value="1"/>
</dbReference>
<evidence type="ECO:0000256" key="1">
    <source>
        <dbReference type="ARBA" id="ARBA00023015"/>
    </source>
</evidence>
<dbReference type="Pfam" id="PF00356">
    <property type="entry name" value="LacI"/>
    <property type="match status" value="1"/>
</dbReference>
<organism evidence="5 6">
    <name type="scientific">Ruania alkalisoli</name>
    <dbReference type="NCBI Taxonomy" id="2779775"/>
    <lineage>
        <taxon>Bacteria</taxon>
        <taxon>Bacillati</taxon>
        <taxon>Actinomycetota</taxon>
        <taxon>Actinomycetes</taxon>
        <taxon>Micrococcales</taxon>
        <taxon>Ruaniaceae</taxon>
        <taxon>Ruania</taxon>
    </lineage>
</organism>
<evidence type="ECO:0000256" key="3">
    <source>
        <dbReference type="ARBA" id="ARBA00023163"/>
    </source>
</evidence>
<dbReference type="GO" id="GO:0000976">
    <property type="term" value="F:transcription cis-regulatory region binding"/>
    <property type="evidence" value="ECO:0007669"/>
    <property type="project" value="TreeGrafter"/>
</dbReference>
<keyword evidence="3" id="KW-0804">Transcription</keyword>
<dbReference type="Gene3D" id="1.10.260.40">
    <property type="entry name" value="lambda repressor-like DNA-binding domains"/>
    <property type="match status" value="1"/>
</dbReference>